<dbReference type="Proteomes" id="UP000281406">
    <property type="component" value="Unassembled WGS sequence"/>
</dbReference>
<dbReference type="PANTHER" id="PTHR15746">
    <property type="entry name" value="RAB11-RELATED"/>
    <property type="match status" value="1"/>
</dbReference>
<dbReference type="Pfam" id="PF09457">
    <property type="entry name" value="RBD-FIP"/>
    <property type="match status" value="1"/>
</dbReference>
<dbReference type="Gene3D" id="1.20.5.2440">
    <property type="match status" value="1"/>
</dbReference>
<organism evidence="9 10">
    <name type="scientific">Anabarilius grahami</name>
    <name type="common">Kanglang fish</name>
    <name type="synonym">Barilius grahami</name>
    <dbReference type="NCBI Taxonomy" id="495550"/>
    <lineage>
        <taxon>Eukaryota</taxon>
        <taxon>Metazoa</taxon>
        <taxon>Chordata</taxon>
        <taxon>Craniata</taxon>
        <taxon>Vertebrata</taxon>
        <taxon>Euteleostomi</taxon>
        <taxon>Actinopterygii</taxon>
        <taxon>Neopterygii</taxon>
        <taxon>Teleostei</taxon>
        <taxon>Ostariophysi</taxon>
        <taxon>Cypriniformes</taxon>
        <taxon>Xenocyprididae</taxon>
        <taxon>Xenocypridinae</taxon>
        <taxon>Xenocypridinae incertae sedis</taxon>
        <taxon>Anabarilius</taxon>
    </lineage>
</organism>
<dbReference type="InterPro" id="IPR037789">
    <property type="entry name" value="FIP_classI"/>
</dbReference>
<dbReference type="GO" id="GO:0055037">
    <property type="term" value="C:recycling endosome"/>
    <property type="evidence" value="ECO:0007669"/>
    <property type="project" value="UniProtKB-SubCell"/>
</dbReference>
<keyword evidence="2" id="KW-0813">Transport</keyword>
<dbReference type="GO" id="GO:0045055">
    <property type="term" value="P:regulated exocytosis"/>
    <property type="evidence" value="ECO:0007669"/>
    <property type="project" value="TreeGrafter"/>
</dbReference>
<comment type="subcellular location">
    <subcellularLocation>
        <location evidence="1">Recycling endosome</location>
    </subcellularLocation>
</comment>
<evidence type="ECO:0000313" key="10">
    <source>
        <dbReference type="Proteomes" id="UP000281406"/>
    </source>
</evidence>
<dbReference type="InterPro" id="IPR019018">
    <property type="entry name" value="Rab-bd_FIP-RBD"/>
</dbReference>
<protein>
    <submittedName>
        <fullName evidence="9">Rab11 family-interacting protein 1</fullName>
    </submittedName>
</protein>
<feature type="region of interest" description="Disordered" evidence="6">
    <location>
        <begin position="265"/>
        <end position="285"/>
    </location>
</feature>
<reference evidence="9 10" key="1">
    <citation type="submission" date="2018-10" db="EMBL/GenBank/DDBJ databases">
        <title>Genome assembly for a Yunnan-Guizhou Plateau 3E fish, Anabarilius grahami (Regan), and its evolutionary and genetic applications.</title>
        <authorList>
            <person name="Jiang W."/>
        </authorList>
    </citation>
    <scope>NUCLEOTIDE SEQUENCE [LARGE SCALE GENOMIC DNA]</scope>
    <source>
        <strain evidence="9">AG-KIZ</strain>
        <tissue evidence="9">Muscle</tissue>
    </source>
</reference>
<evidence type="ECO:0000256" key="4">
    <source>
        <dbReference type="ARBA" id="ARBA00022753"/>
    </source>
</evidence>
<feature type="compositionally biased region" description="Basic and acidic residues" evidence="6">
    <location>
        <begin position="327"/>
        <end position="339"/>
    </location>
</feature>
<feature type="compositionally biased region" description="Basic and acidic residues" evidence="6">
    <location>
        <begin position="1021"/>
        <end position="1051"/>
    </location>
</feature>
<keyword evidence="10" id="KW-1185">Reference proteome</keyword>
<dbReference type="InterPro" id="IPR035892">
    <property type="entry name" value="C2_domain_sf"/>
</dbReference>
<dbReference type="EMBL" id="RJVU01007007">
    <property type="protein sequence ID" value="ROL54140.1"/>
    <property type="molecule type" value="Genomic_DNA"/>
</dbReference>
<feature type="region of interest" description="Disordered" evidence="6">
    <location>
        <begin position="999"/>
        <end position="1057"/>
    </location>
</feature>
<dbReference type="SMART" id="SM00239">
    <property type="entry name" value="C2"/>
    <property type="match status" value="1"/>
</dbReference>
<feature type="compositionally biased region" description="Low complexity" evidence="6">
    <location>
        <begin position="1093"/>
        <end position="1108"/>
    </location>
</feature>
<feature type="compositionally biased region" description="Polar residues" evidence="6">
    <location>
        <begin position="1112"/>
        <end position="1148"/>
    </location>
</feature>
<feature type="compositionally biased region" description="Polar residues" evidence="6">
    <location>
        <begin position="868"/>
        <end position="878"/>
    </location>
</feature>
<evidence type="ECO:0000256" key="6">
    <source>
        <dbReference type="SAM" id="MobiDB-lite"/>
    </source>
</evidence>
<dbReference type="SUPFAM" id="SSF49562">
    <property type="entry name" value="C2 domain (Calcium/lipid-binding domain, CaLB)"/>
    <property type="match status" value="1"/>
</dbReference>
<evidence type="ECO:0000256" key="2">
    <source>
        <dbReference type="ARBA" id="ARBA00022448"/>
    </source>
</evidence>
<dbReference type="CDD" id="cd08682">
    <property type="entry name" value="C2_Rab11-FIP_classI"/>
    <property type="match status" value="1"/>
</dbReference>
<evidence type="ECO:0000256" key="1">
    <source>
        <dbReference type="ARBA" id="ARBA00004172"/>
    </source>
</evidence>
<feature type="region of interest" description="Disordered" evidence="6">
    <location>
        <begin position="1086"/>
        <end position="1148"/>
    </location>
</feature>
<dbReference type="PANTHER" id="PTHR15746:SF25">
    <property type="entry name" value="CALPONIN HOMOLOGY DOMAIN-CONTAINING PROTEIN DDB_G0272472 ISOFORM X1"/>
    <property type="match status" value="1"/>
</dbReference>
<feature type="region of interest" description="Disordered" evidence="6">
    <location>
        <begin position="790"/>
        <end position="978"/>
    </location>
</feature>
<gene>
    <name evidence="9" type="ORF">DPX16_10563</name>
</gene>
<dbReference type="InterPro" id="IPR037245">
    <property type="entry name" value="FIP-RBD_C_sf"/>
</dbReference>
<keyword evidence="4" id="KW-0967">Endosome</keyword>
<dbReference type="OrthoDB" id="8956628at2759"/>
<dbReference type="GO" id="GO:0031267">
    <property type="term" value="F:small GTPase binding"/>
    <property type="evidence" value="ECO:0007669"/>
    <property type="project" value="InterPro"/>
</dbReference>
<feature type="compositionally biased region" description="Polar residues" evidence="6">
    <location>
        <begin position="914"/>
        <end position="941"/>
    </location>
</feature>
<evidence type="ECO:0000313" key="9">
    <source>
        <dbReference type="EMBL" id="ROL54140.1"/>
    </source>
</evidence>
<dbReference type="PROSITE" id="PS50004">
    <property type="entry name" value="C2"/>
    <property type="match status" value="1"/>
</dbReference>
<dbReference type="InterPro" id="IPR000008">
    <property type="entry name" value="C2_dom"/>
</dbReference>
<evidence type="ECO:0000259" key="7">
    <source>
        <dbReference type="PROSITE" id="PS50004"/>
    </source>
</evidence>
<feature type="domain" description="FIP-RBD" evidence="8">
    <location>
        <begin position="1250"/>
        <end position="1312"/>
    </location>
</feature>
<dbReference type="GO" id="GO:0015031">
    <property type="term" value="P:protein transport"/>
    <property type="evidence" value="ECO:0007669"/>
    <property type="project" value="UniProtKB-KW"/>
</dbReference>
<dbReference type="Pfam" id="PF00168">
    <property type="entry name" value="C2"/>
    <property type="match status" value="1"/>
</dbReference>
<dbReference type="PROSITE" id="PS51511">
    <property type="entry name" value="FIP_RBD"/>
    <property type="match status" value="1"/>
</dbReference>
<accession>A0A3N0Z6Q9</accession>
<evidence type="ECO:0000256" key="3">
    <source>
        <dbReference type="ARBA" id="ARBA00022553"/>
    </source>
</evidence>
<feature type="compositionally biased region" description="Basic and acidic residues" evidence="6">
    <location>
        <begin position="527"/>
        <end position="691"/>
    </location>
</feature>
<keyword evidence="3" id="KW-0597">Phosphoprotein</keyword>
<feature type="compositionally biased region" description="Basic and acidic residues" evidence="6">
    <location>
        <begin position="904"/>
        <end position="913"/>
    </location>
</feature>
<dbReference type="SUPFAM" id="SSF144270">
    <property type="entry name" value="Eferin C-derminal domain-like"/>
    <property type="match status" value="1"/>
</dbReference>
<feature type="compositionally biased region" description="Polar residues" evidence="6">
    <location>
        <begin position="956"/>
        <end position="975"/>
    </location>
</feature>
<feature type="compositionally biased region" description="Polar residues" evidence="6">
    <location>
        <begin position="314"/>
        <end position="325"/>
    </location>
</feature>
<dbReference type="FunFam" id="2.60.40.150:FF:000070">
    <property type="entry name" value="rab11 family-interacting protein 2 isoform X1"/>
    <property type="match status" value="1"/>
</dbReference>
<feature type="region of interest" description="Disordered" evidence="6">
    <location>
        <begin position="1163"/>
        <end position="1188"/>
    </location>
</feature>
<sequence length="1319" mass="150776">MSLAEQSQQWYPTSVQVTVLQARGLRIKGKNGTNDAYAIMQVAKDKFSTSVAEKSVAPVWKEEAAFDLPLFHPGNAERCTLQVCVMHRALMGADKMLGQATVNLLELQDNKSRNKTEWFKLMGKTGKADKDRGEVLLDIQFMKNNMTASMYDLSGPDKSRSRLGKLKDKLKGKKKDGMSDSASAIVPSVGQVLTDSEGEEEIDITPGAKKKNKLKSLFAPKPSLHRNMSQSMSTLATLPEKDSAISLSRSSGLNVESPEGKKKFKFLKHKRTGSSDSKVSQGTGSLGLGMAQNNVCINGSHVYTEEPETRGSRAGSTFSLNSSGHGSMEDLRRGHDRKTSSTSMDSLKTSDLQTQENSVEEMHRKQEEQRKQEEEVRKRLEEERRQGEEEERKRIEREQEKRRLEKEEERKRLEREEEKRKLEKQEEERKRIVREEERKRTEREEERKRMEEEKRKLEKQEEERKIIEREEERKRIEREEERKLMEREEEKRKLEKQEAEKRRIEKEETERKRIELEEMIRIKKEQERIRQEEERRKVEEERIKEEKRKRMEEEEKARKEDQRRRMEEEERTRLENEKLHKKGETRNVEMEKRAEEEERGRKEKEKVEAERRLTEEKEMKEQERLRLEKEKMEFEKRKMEERMREEQVRKMAEEEEKRKLKEKAEQERIRQEKEEMERQRKEKEQRPEVKPRSARLNTSKKAPDEVNSDYVPSINPFEDPLSLDDSSTNPFEQHFVLQPEALSRSTKVSAVKPSSVSGIFFSQASVPNTNPFLDDSDAISGNAESIASLGNVAERSEKKRRAPMPPQNKAQMGKPDIPPRAPAIPRATQSFPSRASEDGGDSDSCSLRQDKCPAPLPPEVSKNRQEMQNELADQSTTPLHIGEWRTTRFQEKDQMNKVCPVSQDESRTSDPDNFRNTSLSHLSQSPPSNGQETNPFISTEVKTIKHNKGPAPKPLLQSTSRKNSASEPEPNNQAIRNVHLTEHAVSLIEDGAASNSCIDQLDVSSKQSTGKPNDLPVSEEPSTKLESGHSDKLSSRESRQGDLPAKCKLDSLGENVSSRSEPILGKVLCNIENVLPDIDIVSKKKSRAPLPPANSAATSNQNSTSQQPESVLKSTSQPTRQDQDKSLTINSSMPTSCFTPSHGSSSPIMNQALKKNEVQIKTEHSPPRVEAGQGSAHRSLPHARVSPIDVKPIIGQKNGSEHERTGDPAFKACRPHAVKPLSSTDKQPDLRETQDNSISATITDHMQIKMKAPEAKGTGPYSQLTHEELVNLLEKQKDQLSQKDSKIGELEQYIDNLLVRVLEENPSILMSLSLMKKSV</sequence>
<feature type="region of interest" description="Disordered" evidence="6">
    <location>
        <begin position="527"/>
        <end position="726"/>
    </location>
</feature>
<feature type="compositionally biased region" description="Polar residues" evidence="6">
    <location>
        <begin position="274"/>
        <end position="283"/>
    </location>
</feature>
<feature type="compositionally biased region" description="Basic and acidic residues" evidence="6">
    <location>
        <begin position="360"/>
        <end position="463"/>
    </location>
</feature>
<feature type="compositionally biased region" description="Polar residues" evidence="6">
    <location>
        <begin position="999"/>
        <end position="1011"/>
    </location>
</feature>
<feature type="region of interest" description="Disordered" evidence="6">
    <location>
        <begin position="483"/>
        <end position="507"/>
    </location>
</feature>
<feature type="compositionally biased region" description="Basic and acidic residues" evidence="6">
    <location>
        <begin position="882"/>
        <end position="895"/>
    </location>
</feature>
<evidence type="ECO:0000259" key="8">
    <source>
        <dbReference type="PROSITE" id="PS51511"/>
    </source>
</evidence>
<keyword evidence="5" id="KW-0653">Protein transport</keyword>
<dbReference type="Gene3D" id="2.60.40.150">
    <property type="entry name" value="C2 domain"/>
    <property type="match status" value="1"/>
</dbReference>
<feature type="region of interest" description="Disordered" evidence="6">
    <location>
        <begin position="304"/>
        <end position="463"/>
    </location>
</feature>
<feature type="domain" description="C2" evidence="7">
    <location>
        <begin position="1"/>
        <end position="119"/>
    </location>
</feature>
<comment type="caution">
    <text evidence="9">The sequence shown here is derived from an EMBL/GenBank/DDBJ whole genome shotgun (WGS) entry which is preliminary data.</text>
</comment>
<name>A0A3N0Z6Q9_ANAGA</name>
<proteinExistence type="predicted"/>
<evidence type="ECO:0000256" key="5">
    <source>
        <dbReference type="ARBA" id="ARBA00022927"/>
    </source>
</evidence>
<feature type="compositionally biased region" description="Polar residues" evidence="6">
    <location>
        <begin position="340"/>
        <end position="357"/>
    </location>
</feature>